<accession>A0A1J5SKY3</accession>
<organism evidence="2">
    <name type="scientific">mine drainage metagenome</name>
    <dbReference type="NCBI Taxonomy" id="410659"/>
    <lineage>
        <taxon>unclassified sequences</taxon>
        <taxon>metagenomes</taxon>
        <taxon>ecological metagenomes</taxon>
    </lineage>
</organism>
<dbReference type="CDD" id="cd17557">
    <property type="entry name" value="REC_Rcp-like"/>
    <property type="match status" value="1"/>
</dbReference>
<dbReference type="Pfam" id="PF00072">
    <property type="entry name" value="Response_reg"/>
    <property type="match status" value="1"/>
</dbReference>
<dbReference type="Gene3D" id="3.40.50.2300">
    <property type="match status" value="1"/>
</dbReference>
<name>A0A1J5SKY3_9ZZZZ</name>
<sequence length="146" mass="15823">MTARADFQILLVEDDPADAYLAKTAIRDSKVVSDVHHVSNGDQALDFLYARGAFAAAPRPDLVLLDLNMPGRNGRQVLAEMKGDPALKEIPVVILTTSDAVSDIRDCYGAGANSFVTKPVDLDGFLAAMRSIEDYWFAVVRLPSKA</sequence>
<evidence type="ECO:0000313" key="2">
    <source>
        <dbReference type="EMBL" id="OIR09103.1"/>
    </source>
</evidence>
<dbReference type="PANTHER" id="PTHR44520">
    <property type="entry name" value="RESPONSE REGULATOR RCP1-RELATED"/>
    <property type="match status" value="1"/>
</dbReference>
<gene>
    <name evidence="2" type="primary">rcp1_5</name>
    <name evidence="2" type="ORF">GALL_87100</name>
</gene>
<dbReference type="GO" id="GO:0000160">
    <property type="term" value="P:phosphorelay signal transduction system"/>
    <property type="evidence" value="ECO:0007669"/>
    <property type="project" value="InterPro"/>
</dbReference>
<dbReference type="InterPro" id="IPR052893">
    <property type="entry name" value="TCS_response_regulator"/>
</dbReference>
<dbReference type="PANTHER" id="PTHR44520:SF2">
    <property type="entry name" value="RESPONSE REGULATOR RCP1"/>
    <property type="match status" value="1"/>
</dbReference>
<evidence type="ECO:0000259" key="1">
    <source>
        <dbReference type="PROSITE" id="PS50110"/>
    </source>
</evidence>
<dbReference type="SMART" id="SM00448">
    <property type="entry name" value="REC"/>
    <property type="match status" value="1"/>
</dbReference>
<feature type="domain" description="Response regulatory" evidence="1">
    <location>
        <begin position="8"/>
        <end position="133"/>
    </location>
</feature>
<comment type="caution">
    <text evidence="2">The sequence shown here is derived from an EMBL/GenBank/DDBJ whole genome shotgun (WGS) entry which is preliminary data.</text>
</comment>
<dbReference type="InterPro" id="IPR001789">
    <property type="entry name" value="Sig_transdc_resp-reg_receiver"/>
</dbReference>
<reference evidence="2" key="1">
    <citation type="submission" date="2016-10" db="EMBL/GenBank/DDBJ databases">
        <title>Sequence of Gallionella enrichment culture.</title>
        <authorList>
            <person name="Poehlein A."/>
            <person name="Muehling M."/>
            <person name="Daniel R."/>
        </authorList>
    </citation>
    <scope>NUCLEOTIDE SEQUENCE</scope>
</reference>
<dbReference type="AlphaFoldDB" id="A0A1J5SKY3"/>
<protein>
    <submittedName>
        <fullName evidence="2">Response regulator rcp1</fullName>
    </submittedName>
</protein>
<dbReference type="PROSITE" id="PS50110">
    <property type="entry name" value="RESPONSE_REGULATORY"/>
    <property type="match status" value="1"/>
</dbReference>
<dbReference type="SUPFAM" id="SSF52172">
    <property type="entry name" value="CheY-like"/>
    <property type="match status" value="1"/>
</dbReference>
<proteinExistence type="predicted"/>
<dbReference type="InterPro" id="IPR011006">
    <property type="entry name" value="CheY-like_superfamily"/>
</dbReference>
<dbReference type="EMBL" id="MLJW01000028">
    <property type="protein sequence ID" value="OIR09103.1"/>
    <property type="molecule type" value="Genomic_DNA"/>
</dbReference>